<reference evidence="1 2" key="1">
    <citation type="journal article" date="2019" name="Genome Biol. Evol.">
        <title>Day and night: Metabolic profiles and evolutionary relationships of six axenic non-marine cyanobacteria.</title>
        <authorList>
            <person name="Will S.E."/>
            <person name="Henke P."/>
            <person name="Boedeker C."/>
            <person name="Huang S."/>
            <person name="Brinkmann H."/>
            <person name="Rohde M."/>
            <person name="Jarek M."/>
            <person name="Friedl T."/>
            <person name="Seufert S."/>
            <person name="Schumacher M."/>
            <person name="Overmann J."/>
            <person name="Neumann-Schaal M."/>
            <person name="Petersen J."/>
        </authorList>
    </citation>
    <scope>NUCLEOTIDE SEQUENCE [LARGE SCALE GENOMIC DNA]</scope>
    <source>
        <strain evidence="1 2">SAG 1403-4b</strain>
    </source>
</reference>
<gene>
    <name evidence="1" type="ORF">DSM107003_02430</name>
</gene>
<evidence type="ECO:0000313" key="2">
    <source>
        <dbReference type="Proteomes" id="UP000276103"/>
    </source>
</evidence>
<accession>A0A3S1CWX9</accession>
<dbReference type="EMBL" id="RSCM01000001">
    <property type="protein sequence ID" value="RUS99659.1"/>
    <property type="molecule type" value="Genomic_DNA"/>
</dbReference>
<dbReference type="Proteomes" id="UP000276103">
    <property type="component" value="Unassembled WGS sequence"/>
</dbReference>
<keyword evidence="2" id="KW-1185">Reference proteome</keyword>
<evidence type="ECO:0000313" key="1">
    <source>
        <dbReference type="EMBL" id="RUS99659.1"/>
    </source>
</evidence>
<protein>
    <submittedName>
        <fullName evidence="1">Uncharacterized protein</fullName>
    </submittedName>
</protein>
<dbReference type="AlphaFoldDB" id="A0A3S1CWX9"/>
<sequence length="67" mass="7900">MQFTDKSPQTNLEAILERIFSNRRITRQDQHIMMSNLLHEEGLSDHHIKQIDKVFDALKRGLIKVVD</sequence>
<comment type="caution">
    <text evidence="1">The sequence shown here is derived from an EMBL/GenBank/DDBJ whole genome shotgun (WGS) entry which is preliminary data.</text>
</comment>
<organism evidence="1 2">
    <name type="scientific">Trichormus variabilis SAG 1403-4b</name>
    <dbReference type="NCBI Taxonomy" id="447716"/>
    <lineage>
        <taxon>Bacteria</taxon>
        <taxon>Bacillati</taxon>
        <taxon>Cyanobacteriota</taxon>
        <taxon>Cyanophyceae</taxon>
        <taxon>Nostocales</taxon>
        <taxon>Nostocaceae</taxon>
        <taxon>Trichormus</taxon>
    </lineage>
</organism>
<dbReference type="OrthoDB" id="464405at2"/>
<dbReference type="RefSeq" id="WP_127051845.1">
    <property type="nucleotide sequence ID" value="NZ_RSCM01000001.1"/>
</dbReference>
<proteinExistence type="predicted"/>
<name>A0A3S1CWX9_ANAVA</name>